<dbReference type="Proteomes" id="UP000233551">
    <property type="component" value="Unassembled WGS sequence"/>
</dbReference>
<gene>
    <name evidence="2" type="ORF">CRG98_006635</name>
</gene>
<reference evidence="2 3" key="1">
    <citation type="submission" date="2017-11" db="EMBL/GenBank/DDBJ databases">
        <title>De-novo sequencing of pomegranate (Punica granatum L.) genome.</title>
        <authorList>
            <person name="Akparov Z."/>
            <person name="Amiraslanov A."/>
            <person name="Hajiyeva S."/>
            <person name="Abbasov M."/>
            <person name="Kaur K."/>
            <person name="Hamwieh A."/>
            <person name="Solovyev V."/>
            <person name="Salamov A."/>
            <person name="Braich B."/>
            <person name="Kosarev P."/>
            <person name="Mahmoud A."/>
            <person name="Hajiyev E."/>
            <person name="Babayeva S."/>
            <person name="Izzatullayeva V."/>
            <person name="Mammadov A."/>
            <person name="Mammadov A."/>
            <person name="Sharifova S."/>
            <person name="Ojaghi J."/>
            <person name="Eynullazada K."/>
            <person name="Bayramov B."/>
            <person name="Abdulazimova A."/>
            <person name="Shahmuradov I."/>
        </authorList>
    </citation>
    <scope>NUCLEOTIDE SEQUENCE [LARGE SCALE GENOMIC DNA]</scope>
    <source>
        <strain evidence="3">cv. AG2017</strain>
        <tissue evidence="2">Leaf</tissue>
    </source>
</reference>
<organism evidence="2 3">
    <name type="scientific">Punica granatum</name>
    <name type="common">Pomegranate</name>
    <dbReference type="NCBI Taxonomy" id="22663"/>
    <lineage>
        <taxon>Eukaryota</taxon>
        <taxon>Viridiplantae</taxon>
        <taxon>Streptophyta</taxon>
        <taxon>Embryophyta</taxon>
        <taxon>Tracheophyta</taxon>
        <taxon>Spermatophyta</taxon>
        <taxon>Magnoliopsida</taxon>
        <taxon>eudicotyledons</taxon>
        <taxon>Gunneridae</taxon>
        <taxon>Pentapetalae</taxon>
        <taxon>rosids</taxon>
        <taxon>malvids</taxon>
        <taxon>Myrtales</taxon>
        <taxon>Lythraceae</taxon>
        <taxon>Punica</taxon>
    </lineage>
</organism>
<dbReference type="EMBL" id="PGOL01000304">
    <property type="protein sequence ID" value="PKI72935.1"/>
    <property type="molecule type" value="Genomic_DNA"/>
</dbReference>
<name>A0A2I0KWT2_PUNGR</name>
<feature type="region of interest" description="Disordered" evidence="1">
    <location>
        <begin position="1"/>
        <end position="20"/>
    </location>
</feature>
<proteinExistence type="predicted"/>
<dbReference type="AlphaFoldDB" id="A0A2I0KWT2"/>
<sequence length="128" mass="13589">MKEKEGEWGLSVASSPPPRLLATSCPLINRDLNFEIWVDSAAEVSDGSCNPTLEVTSVLRGQQQVASKVGLRPRPTSPASDCPISQLGDLDRAPVSRSLVFSKGAGDLEGWVGLLVDSPGYSLFGNSF</sequence>
<comment type="caution">
    <text evidence="2">The sequence shown here is derived from an EMBL/GenBank/DDBJ whole genome shotgun (WGS) entry which is preliminary data.</text>
</comment>
<evidence type="ECO:0000313" key="3">
    <source>
        <dbReference type="Proteomes" id="UP000233551"/>
    </source>
</evidence>
<evidence type="ECO:0000313" key="2">
    <source>
        <dbReference type="EMBL" id="PKI72935.1"/>
    </source>
</evidence>
<evidence type="ECO:0000256" key="1">
    <source>
        <dbReference type="SAM" id="MobiDB-lite"/>
    </source>
</evidence>
<accession>A0A2I0KWT2</accession>
<protein>
    <submittedName>
        <fullName evidence="2">Uncharacterized protein</fullName>
    </submittedName>
</protein>
<keyword evidence="3" id="KW-1185">Reference proteome</keyword>